<evidence type="ECO:0000313" key="1">
    <source>
        <dbReference type="EMBL" id="ORX98535.1"/>
    </source>
</evidence>
<dbReference type="AlphaFoldDB" id="A0A1Y1YKJ3"/>
<comment type="caution">
    <text evidence="1">The sequence shown here is derived from an EMBL/GenBank/DDBJ whole genome shotgun (WGS) entry which is preliminary data.</text>
</comment>
<gene>
    <name evidence="1" type="ORF">BCR34DRAFT_149994</name>
</gene>
<name>A0A1Y1YKJ3_9PLEO</name>
<keyword evidence="2" id="KW-1185">Reference proteome</keyword>
<dbReference type="EMBL" id="MCFA01000213">
    <property type="protein sequence ID" value="ORX98535.1"/>
    <property type="molecule type" value="Genomic_DNA"/>
</dbReference>
<sequence length="131" mass="15005">MVAQSHRPGPLHLFFETGECIRYRLILASCLRLALGSLRSDPCRTSPQIPSSSLPRSQQLAAKSRRAYSSCSRMPYCGSRSVARYQRGCLFPFPPVNFPTNEVRVGLVYVPRQCHHANHFKEQFERHQLFL</sequence>
<dbReference type="Proteomes" id="UP000193144">
    <property type="component" value="Unassembled WGS sequence"/>
</dbReference>
<reference evidence="1 2" key="1">
    <citation type="submission" date="2016-07" db="EMBL/GenBank/DDBJ databases">
        <title>Pervasive Adenine N6-methylation of Active Genes in Fungi.</title>
        <authorList>
            <consortium name="DOE Joint Genome Institute"/>
            <person name="Mondo S.J."/>
            <person name="Dannebaum R.O."/>
            <person name="Kuo R.C."/>
            <person name="Labutti K."/>
            <person name="Haridas S."/>
            <person name="Kuo A."/>
            <person name="Salamov A."/>
            <person name="Ahrendt S.R."/>
            <person name="Lipzen A."/>
            <person name="Sullivan W."/>
            <person name="Andreopoulos W.B."/>
            <person name="Clum A."/>
            <person name="Lindquist E."/>
            <person name="Daum C."/>
            <person name="Ramamoorthy G.K."/>
            <person name="Gryganskyi A."/>
            <person name="Culley D."/>
            <person name="Magnuson J.K."/>
            <person name="James T.Y."/>
            <person name="O'Malley M.A."/>
            <person name="Stajich J.E."/>
            <person name="Spatafora J.W."/>
            <person name="Visel A."/>
            <person name="Grigoriev I.V."/>
        </authorList>
    </citation>
    <scope>NUCLEOTIDE SEQUENCE [LARGE SCALE GENOMIC DNA]</scope>
    <source>
        <strain evidence="1 2">CBS 115471</strain>
    </source>
</reference>
<proteinExistence type="predicted"/>
<evidence type="ECO:0000313" key="2">
    <source>
        <dbReference type="Proteomes" id="UP000193144"/>
    </source>
</evidence>
<organism evidence="1 2">
    <name type="scientific">Clohesyomyces aquaticus</name>
    <dbReference type="NCBI Taxonomy" id="1231657"/>
    <lineage>
        <taxon>Eukaryota</taxon>
        <taxon>Fungi</taxon>
        <taxon>Dikarya</taxon>
        <taxon>Ascomycota</taxon>
        <taxon>Pezizomycotina</taxon>
        <taxon>Dothideomycetes</taxon>
        <taxon>Pleosporomycetidae</taxon>
        <taxon>Pleosporales</taxon>
        <taxon>Lindgomycetaceae</taxon>
        <taxon>Clohesyomyces</taxon>
    </lineage>
</organism>
<protein>
    <submittedName>
        <fullName evidence="1">Uncharacterized protein</fullName>
    </submittedName>
</protein>
<accession>A0A1Y1YKJ3</accession>